<dbReference type="InterPro" id="IPR018580">
    <property type="entry name" value="Uncharacterised_YfhO"/>
</dbReference>
<feature type="transmembrane region" description="Helical" evidence="2">
    <location>
        <begin position="111"/>
        <end position="132"/>
    </location>
</feature>
<sequence>MNNNKNSQVKNILGFVSVYTFIFLCLAFVLDKIFDSEGKTFIWSIDGLFQHAIALKYIRQYIINLFTKGSFPMVDFNLGQGFDVIGTLNYYGFGDPVTLLTVLFPENAMELMYEILIFVRMYLSGLFVAYLLRTLGKTKTSTILPACILYPFCNYALLGGIRHPMFFNGIMYLPLLIAAVERVITKKKIGLLVFVVSIAFINNYYFMYINTVMAAIYFFVRQIGSYRAKGIKELAGSIGRIVISYIWGTCMGAMLLIPSVYAFLNNVRTTTKIAIPDTFFGDDYYEKFLKNFIITDNDMNMFTIPGIGILGVIAIVVLLIFRKSSDKKILTLFAIMFIMLLFPMVGKMMNGFSYVTMRFSYGMALILSVAVAFAIDDLRSISILDKKNLIKLKQQKVKQFLPYLVTMASVITIVINMNMIFGENYSYNSKDYVNKGTLEKEMNTADVKMIKSIKDDSFYRIERVRSRSNKSAYCGFNQTGFYYSIIPGKMTDMYVSTCLSDCYRSYVIKGLEDRIGMLALASTKYYVNYGGKAPYGFEKIKEETIDCRKVCLYENKNYLPLGVTYSSYMTRTEYDKLNPIEREMALLNSSVVDNRIEEKNFENSKTKTESENNKATSDNNNTEIKNNQNVTGVYTSEMKINNEKNIDAGKSYLKAKYGGALEYNFNGLKDCLTYIVFKGVHVKDTDQGDTAAEYKGDGNTGNLRVIGDYSDGYYYKEASVFNMGYSKESQNHVDIKFNSNRKYTFKDVYAAMVPASNYDNAAANLKKEALENVKLSDNHISGNIKVSQDKILQLSIPYSKGYKIYVDGKKTETFNSGIGYIGAKVLKGRHTINVTYKSPGIVAGVMLTIISTLFWAFYVIRIERVREQ</sequence>
<keyword evidence="4" id="KW-1185">Reference proteome</keyword>
<evidence type="ECO:0000256" key="2">
    <source>
        <dbReference type="SAM" id="Phobius"/>
    </source>
</evidence>
<dbReference type="Proteomes" id="UP000284779">
    <property type="component" value="Unassembled WGS sequence"/>
</dbReference>
<keyword evidence="2" id="KW-0812">Transmembrane</keyword>
<feature type="transmembrane region" description="Helical" evidence="2">
    <location>
        <begin position="358"/>
        <end position="379"/>
    </location>
</feature>
<evidence type="ECO:0000256" key="1">
    <source>
        <dbReference type="SAM" id="MobiDB-lite"/>
    </source>
</evidence>
<feature type="transmembrane region" description="Helical" evidence="2">
    <location>
        <begin position="400"/>
        <end position="421"/>
    </location>
</feature>
<comment type="caution">
    <text evidence="3">The sequence shown here is derived from an EMBL/GenBank/DDBJ whole genome shotgun (WGS) entry which is preliminary data.</text>
</comment>
<feature type="transmembrane region" description="Helical" evidence="2">
    <location>
        <begin position="12"/>
        <end position="30"/>
    </location>
</feature>
<name>A0A413RDG8_9FIRM</name>
<dbReference type="PANTHER" id="PTHR38454">
    <property type="entry name" value="INTEGRAL MEMBRANE PROTEIN-RELATED"/>
    <property type="match status" value="1"/>
</dbReference>
<dbReference type="PANTHER" id="PTHR38454:SF1">
    <property type="entry name" value="INTEGRAL MEMBRANE PROTEIN"/>
    <property type="match status" value="1"/>
</dbReference>
<feature type="transmembrane region" description="Helical" evidence="2">
    <location>
        <begin position="191"/>
        <end position="220"/>
    </location>
</feature>
<feature type="region of interest" description="Disordered" evidence="1">
    <location>
        <begin position="598"/>
        <end position="626"/>
    </location>
</feature>
<dbReference type="AlphaFoldDB" id="A0A413RDG8"/>
<organism evidence="3 4">
    <name type="scientific">Eubacterium ventriosum</name>
    <dbReference type="NCBI Taxonomy" id="39496"/>
    <lineage>
        <taxon>Bacteria</taxon>
        <taxon>Bacillati</taxon>
        <taxon>Bacillota</taxon>
        <taxon>Clostridia</taxon>
        <taxon>Eubacteriales</taxon>
        <taxon>Eubacteriaceae</taxon>
        <taxon>Eubacterium</taxon>
    </lineage>
</organism>
<feature type="compositionally biased region" description="Polar residues" evidence="1">
    <location>
        <begin position="613"/>
        <end position="626"/>
    </location>
</feature>
<evidence type="ECO:0000313" key="4">
    <source>
        <dbReference type="Proteomes" id="UP000284779"/>
    </source>
</evidence>
<feature type="transmembrane region" description="Helical" evidence="2">
    <location>
        <begin position="840"/>
        <end position="860"/>
    </location>
</feature>
<evidence type="ECO:0000313" key="3">
    <source>
        <dbReference type="EMBL" id="RHA20877.1"/>
    </source>
</evidence>
<protein>
    <recommendedName>
        <fullName evidence="5">YfhO family protein</fullName>
    </recommendedName>
</protein>
<reference evidence="3 4" key="1">
    <citation type="submission" date="2018-08" db="EMBL/GenBank/DDBJ databases">
        <title>A genome reference for cultivated species of the human gut microbiota.</title>
        <authorList>
            <person name="Zou Y."/>
            <person name="Xue W."/>
            <person name="Luo G."/>
        </authorList>
    </citation>
    <scope>NUCLEOTIDE SEQUENCE [LARGE SCALE GENOMIC DNA]</scope>
    <source>
        <strain evidence="3 4">AM44-11BH</strain>
    </source>
</reference>
<keyword evidence="2" id="KW-1133">Transmembrane helix</keyword>
<gene>
    <name evidence="3" type="ORF">DW944_01525</name>
</gene>
<dbReference type="RefSeq" id="WP_117969352.1">
    <property type="nucleotide sequence ID" value="NZ_QSFD01000001.1"/>
</dbReference>
<accession>A0A413RDG8</accession>
<feature type="transmembrane region" description="Helical" evidence="2">
    <location>
        <begin position="328"/>
        <end position="346"/>
    </location>
</feature>
<evidence type="ECO:0008006" key="5">
    <source>
        <dbReference type="Google" id="ProtNLM"/>
    </source>
</evidence>
<feature type="transmembrane region" description="Helical" evidence="2">
    <location>
        <begin position="302"/>
        <end position="321"/>
    </location>
</feature>
<keyword evidence="2" id="KW-0472">Membrane</keyword>
<feature type="compositionally biased region" description="Basic and acidic residues" evidence="1">
    <location>
        <begin position="598"/>
        <end position="612"/>
    </location>
</feature>
<dbReference type="Pfam" id="PF09586">
    <property type="entry name" value="YfhO"/>
    <property type="match status" value="2"/>
</dbReference>
<dbReference type="EMBL" id="QSFD01000001">
    <property type="protein sequence ID" value="RHA20877.1"/>
    <property type="molecule type" value="Genomic_DNA"/>
</dbReference>
<proteinExistence type="predicted"/>
<feature type="transmembrane region" description="Helical" evidence="2">
    <location>
        <begin position="241"/>
        <end position="264"/>
    </location>
</feature>